<dbReference type="Proteomes" id="UP000440694">
    <property type="component" value="Unassembled WGS sequence"/>
</dbReference>
<accession>A0A6I3KG37</accession>
<keyword evidence="2" id="KW-1185">Reference proteome</keyword>
<name>A0A6I3KG37_9HYPH</name>
<evidence type="ECO:0000313" key="2">
    <source>
        <dbReference type="Proteomes" id="UP000440694"/>
    </source>
</evidence>
<sequence length="60" mass="6286">MDLQSLRSQYGAKWARTGALILFAVTGILLVASLTTARSQETLLKAGTGIPALYTSATTS</sequence>
<proteinExistence type="predicted"/>
<organism evidence="1 2">
    <name type="scientific">Hyphomicrobium album</name>
    <dbReference type="NCBI Taxonomy" id="2665159"/>
    <lineage>
        <taxon>Bacteria</taxon>
        <taxon>Pseudomonadati</taxon>
        <taxon>Pseudomonadota</taxon>
        <taxon>Alphaproteobacteria</taxon>
        <taxon>Hyphomicrobiales</taxon>
        <taxon>Hyphomicrobiaceae</taxon>
        <taxon>Hyphomicrobium</taxon>
    </lineage>
</organism>
<dbReference type="EMBL" id="WMBQ01000001">
    <property type="protein sequence ID" value="MTD92777.1"/>
    <property type="molecule type" value="Genomic_DNA"/>
</dbReference>
<dbReference type="AlphaFoldDB" id="A0A6I3KG37"/>
<evidence type="ECO:0000313" key="1">
    <source>
        <dbReference type="EMBL" id="MTD92777.1"/>
    </source>
</evidence>
<protein>
    <submittedName>
        <fullName evidence="1">Uncharacterized protein</fullName>
    </submittedName>
</protein>
<gene>
    <name evidence="1" type="ORF">GIW81_00315</name>
</gene>
<dbReference type="RefSeq" id="WP_154737368.1">
    <property type="nucleotide sequence ID" value="NZ_WMBQ01000001.1"/>
</dbReference>
<comment type="caution">
    <text evidence="1">The sequence shown here is derived from an EMBL/GenBank/DDBJ whole genome shotgun (WGS) entry which is preliminary data.</text>
</comment>
<reference evidence="1 2" key="1">
    <citation type="submission" date="2019-11" db="EMBL/GenBank/DDBJ databases">
        <title>Identification of a novel strain.</title>
        <authorList>
            <person name="Xu Q."/>
            <person name="Wang G."/>
        </authorList>
    </citation>
    <scope>NUCLEOTIDE SEQUENCE [LARGE SCALE GENOMIC DNA]</scope>
    <source>
        <strain evidence="2">xq</strain>
    </source>
</reference>